<keyword evidence="5 6" id="KW-0472">Membrane</keyword>
<dbReference type="OrthoDB" id="5471155at2"/>
<dbReference type="Proteomes" id="UP000037977">
    <property type="component" value="Unassembled WGS sequence"/>
</dbReference>
<keyword evidence="9" id="KW-1185">Reference proteome</keyword>
<dbReference type="InterPro" id="IPR015414">
    <property type="entry name" value="TMEM64"/>
</dbReference>
<comment type="caution">
    <text evidence="8">The sequence shown here is derived from an EMBL/GenBank/DDBJ whole genome shotgun (WGS) entry which is preliminary data.</text>
</comment>
<evidence type="ECO:0000256" key="1">
    <source>
        <dbReference type="ARBA" id="ARBA00004651"/>
    </source>
</evidence>
<feature type="domain" description="VTT" evidence="7">
    <location>
        <begin position="33"/>
        <end position="149"/>
    </location>
</feature>
<comment type="caution">
    <text evidence="6">Lacks conserved residue(s) required for the propagation of feature annotation.</text>
</comment>
<feature type="transmembrane region" description="Helical" evidence="6">
    <location>
        <begin position="157"/>
        <end position="175"/>
    </location>
</feature>
<evidence type="ECO:0000259" key="7">
    <source>
        <dbReference type="Pfam" id="PF09335"/>
    </source>
</evidence>
<keyword evidence="3 6" id="KW-0812">Transmembrane</keyword>
<keyword evidence="4 6" id="KW-1133">Transmembrane helix</keyword>
<dbReference type="AlphaFoldDB" id="A0A0M9DN29"/>
<evidence type="ECO:0000256" key="4">
    <source>
        <dbReference type="ARBA" id="ARBA00022989"/>
    </source>
</evidence>
<comment type="similarity">
    <text evidence="6">Belongs to the TVP38/TMEM64 family.</text>
</comment>
<evidence type="ECO:0000313" key="9">
    <source>
        <dbReference type="Proteomes" id="UP000037977"/>
    </source>
</evidence>
<evidence type="ECO:0000313" key="8">
    <source>
        <dbReference type="EMBL" id="KOY84259.1"/>
    </source>
</evidence>
<reference evidence="8 9" key="1">
    <citation type="submission" date="2015-07" db="EMBL/GenBank/DDBJ databases">
        <title>Genome sequencing project for genomic taxonomy and phylogenomics of Bacillus-like bacteria.</title>
        <authorList>
            <person name="Liu B."/>
            <person name="Wang J."/>
            <person name="Zhu Y."/>
            <person name="Liu G."/>
            <person name="Chen Q."/>
            <person name="Chen Z."/>
            <person name="Che J."/>
            <person name="Ge C."/>
            <person name="Shi H."/>
            <person name="Pan Z."/>
            <person name="Liu X."/>
        </authorList>
    </citation>
    <scope>NUCLEOTIDE SEQUENCE [LARGE SCALE GENOMIC DNA]</scope>
    <source>
        <strain evidence="8 9">DSM 54</strain>
    </source>
</reference>
<evidence type="ECO:0000256" key="5">
    <source>
        <dbReference type="ARBA" id="ARBA00023136"/>
    </source>
</evidence>
<dbReference type="GeneID" id="29442924"/>
<comment type="subcellular location">
    <subcellularLocation>
        <location evidence="1 6">Cell membrane</location>
        <topology evidence="1 6">Multi-pass membrane protein</topology>
    </subcellularLocation>
</comment>
<gene>
    <name evidence="8" type="ORF">ADM90_00205</name>
</gene>
<accession>A0A0M9DN29</accession>
<protein>
    <recommendedName>
        <fullName evidence="6">TVP38/TMEM64 family membrane protein</fullName>
    </recommendedName>
</protein>
<dbReference type="Pfam" id="PF09335">
    <property type="entry name" value="VTT_dom"/>
    <property type="match status" value="1"/>
</dbReference>
<evidence type="ECO:0000256" key="2">
    <source>
        <dbReference type="ARBA" id="ARBA00022475"/>
    </source>
</evidence>
<dbReference type="PANTHER" id="PTHR12677:SF55">
    <property type="entry name" value="UNDECAPRENYL PHOSPHATE TRANSPORTER SAOUHSC_00901-RELATED"/>
    <property type="match status" value="1"/>
</dbReference>
<dbReference type="PANTHER" id="PTHR12677">
    <property type="entry name" value="GOLGI APPARATUS MEMBRANE PROTEIN TVP38-RELATED"/>
    <property type="match status" value="1"/>
</dbReference>
<name>A0A0M9DN29_9BACI</name>
<sequence>MEEKLLHLLEQSGLFAILVSLMINTLVSIIGVLPSVFVTATNLVFFGVFNGLLISIIGESIGAVISFILYRKGINKWKRPFVLHPKLLKLKELEGSDAFWIIVSLRILPFMSSGLVTFTSAFSKVSLGTFTLASTIGKIPALIFEAGAVYGFMQVNLIWKIVISILLISIIILIWKVKK</sequence>
<dbReference type="STRING" id="33935.ADM90_00205"/>
<organism evidence="8 9">
    <name type="scientific">Lysinibacillus macroides</name>
    <dbReference type="NCBI Taxonomy" id="33935"/>
    <lineage>
        <taxon>Bacteria</taxon>
        <taxon>Bacillati</taxon>
        <taxon>Bacillota</taxon>
        <taxon>Bacilli</taxon>
        <taxon>Bacillales</taxon>
        <taxon>Bacillaceae</taxon>
        <taxon>Lysinibacillus</taxon>
    </lineage>
</organism>
<keyword evidence="2 6" id="KW-1003">Cell membrane</keyword>
<dbReference type="RefSeq" id="WP_009374061.1">
    <property type="nucleotide sequence ID" value="NZ_CP065643.1"/>
</dbReference>
<evidence type="ECO:0000256" key="3">
    <source>
        <dbReference type="ARBA" id="ARBA00022692"/>
    </source>
</evidence>
<feature type="transmembrane region" description="Helical" evidence="6">
    <location>
        <begin position="98"/>
        <end position="122"/>
    </location>
</feature>
<dbReference type="EMBL" id="LGCI01000001">
    <property type="protein sequence ID" value="KOY84259.1"/>
    <property type="molecule type" value="Genomic_DNA"/>
</dbReference>
<dbReference type="InterPro" id="IPR032816">
    <property type="entry name" value="VTT_dom"/>
</dbReference>
<feature type="transmembrane region" description="Helical" evidence="6">
    <location>
        <begin position="12"/>
        <end position="37"/>
    </location>
</feature>
<evidence type="ECO:0000256" key="6">
    <source>
        <dbReference type="RuleBase" id="RU366058"/>
    </source>
</evidence>
<dbReference type="PATRIC" id="fig|33935.3.peg.1665"/>
<feature type="transmembrane region" description="Helical" evidence="6">
    <location>
        <begin position="43"/>
        <end position="70"/>
    </location>
</feature>
<dbReference type="GO" id="GO:0005886">
    <property type="term" value="C:plasma membrane"/>
    <property type="evidence" value="ECO:0007669"/>
    <property type="project" value="UniProtKB-SubCell"/>
</dbReference>
<proteinExistence type="inferred from homology"/>